<gene>
    <name evidence="2" type="ORF">QTL97_09275</name>
</gene>
<reference evidence="2 3" key="1">
    <citation type="submission" date="2023-06" db="EMBL/GenBank/DDBJ databases">
        <title>Sporosarcina sp. nov., isolated from Korean traditional fermented seafood 'Jeotgal'.</title>
        <authorList>
            <person name="Yang A.I."/>
            <person name="Shin N.-R."/>
        </authorList>
    </citation>
    <scope>NUCLEOTIDE SEQUENCE [LARGE SCALE GENOMIC DNA]</scope>
    <source>
        <strain evidence="2 3">KCTC43456</strain>
    </source>
</reference>
<keyword evidence="1" id="KW-1133">Transmembrane helix</keyword>
<evidence type="ECO:0000313" key="2">
    <source>
        <dbReference type="EMBL" id="MDW0117126.1"/>
    </source>
</evidence>
<keyword evidence="1" id="KW-0472">Membrane</keyword>
<keyword evidence="1" id="KW-0812">Transmembrane</keyword>
<organism evidence="2 3">
    <name type="scientific">Sporosarcina thermotolerans</name>
    <dbReference type="NCBI Taxonomy" id="633404"/>
    <lineage>
        <taxon>Bacteria</taxon>
        <taxon>Bacillati</taxon>
        <taxon>Bacillota</taxon>
        <taxon>Bacilli</taxon>
        <taxon>Bacillales</taxon>
        <taxon>Caryophanaceae</taxon>
        <taxon>Sporosarcina</taxon>
    </lineage>
</organism>
<evidence type="ECO:0000313" key="3">
    <source>
        <dbReference type="Proteomes" id="UP001271648"/>
    </source>
</evidence>
<dbReference type="RefSeq" id="WP_317940674.1">
    <property type="nucleotide sequence ID" value="NZ_JAUBDJ010000004.1"/>
</dbReference>
<dbReference type="EMBL" id="JAUBDJ010000004">
    <property type="protein sequence ID" value="MDW0117126.1"/>
    <property type="molecule type" value="Genomic_DNA"/>
</dbReference>
<accession>A0AAW9ABZ1</accession>
<name>A0AAW9ABZ1_9BACL</name>
<dbReference type="Proteomes" id="UP001271648">
    <property type="component" value="Unassembled WGS sequence"/>
</dbReference>
<proteinExistence type="predicted"/>
<dbReference type="AlphaFoldDB" id="A0AAW9ABZ1"/>
<evidence type="ECO:0000256" key="1">
    <source>
        <dbReference type="SAM" id="Phobius"/>
    </source>
</evidence>
<feature type="transmembrane region" description="Helical" evidence="1">
    <location>
        <begin position="6"/>
        <end position="25"/>
    </location>
</feature>
<protein>
    <submittedName>
        <fullName evidence="2">Uncharacterized protein</fullName>
    </submittedName>
</protein>
<sequence length="48" mass="5552">MEKRRLILGLILVIAIALYIWIAYFEIPNKAKIGEAIQQQVPLEGEER</sequence>
<comment type="caution">
    <text evidence="2">The sequence shown here is derived from an EMBL/GenBank/DDBJ whole genome shotgun (WGS) entry which is preliminary data.</text>
</comment>
<keyword evidence="3" id="KW-1185">Reference proteome</keyword>